<dbReference type="AlphaFoldDB" id="A0A3D9XI37"/>
<protein>
    <submittedName>
        <fullName evidence="1">Uncharacterized protein</fullName>
    </submittedName>
</protein>
<dbReference type="EMBL" id="QTUJ01000002">
    <property type="protein sequence ID" value="REF70166.1"/>
    <property type="molecule type" value="Genomic_DNA"/>
</dbReference>
<proteinExistence type="predicted"/>
<name>A0A3D9XI37_PARVE</name>
<reference evidence="1 2" key="1">
    <citation type="submission" date="2018-08" db="EMBL/GenBank/DDBJ databases">
        <title>Genomic Encyclopedia of Archaeal and Bacterial Type Strains, Phase II (KMG-II): from individual species to whole genera.</title>
        <authorList>
            <person name="Goeker M."/>
        </authorList>
    </citation>
    <scope>NUCLEOTIDE SEQUENCE [LARGE SCALE GENOMIC DNA]</scope>
    <source>
        <strain evidence="1 2">DSM 17099</strain>
    </source>
</reference>
<accession>A0A3D9XI37</accession>
<dbReference type="RefSeq" id="WP_116222178.1">
    <property type="nucleotide sequence ID" value="NZ_CP038197.1"/>
</dbReference>
<comment type="caution">
    <text evidence="1">The sequence shown here is derived from an EMBL/GenBank/DDBJ whole genome shotgun (WGS) entry which is preliminary data.</text>
</comment>
<evidence type="ECO:0000313" key="1">
    <source>
        <dbReference type="EMBL" id="REF70166.1"/>
    </source>
</evidence>
<evidence type="ECO:0000313" key="2">
    <source>
        <dbReference type="Proteomes" id="UP000256941"/>
    </source>
</evidence>
<sequence length="152" mass="17238">MFHYYFGGGRAVTLDEIGYLRGIVEQYAYRDGAEGAFPRLSGQIADAARKQGTGPVAYDFRFTYDFGSVAFSHGDGTVKELFIGWAEDYGEIFRISGDISFEFTDDFVDPLDMNFEPGGTPYHISGRWRTSFSAEVLKDRKRSIYFDPKESR</sequence>
<gene>
    <name evidence="1" type="ORF">BDD41_2888</name>
</gene>
<dbReference type="Proteomes" id="UP000256941">
    <property type="component" value="Unassembled WGS sequence"/>
</dbReference>
<organism evidence="1 2">
    <name type="scientific">Paracoccus versutus</name>
    <name type="common">Thiobacillus versutus</name>
    <dbReference type="NCBI Taxonomy" id="34007"/>
    <lineage>
        <taxon>Bacteria</taxon>
        <taxon>Pseudomonadati</taxon>
        <taxon>Pseudomonadota</taxon>
        <taxon>Alphaproteobacteria</taxon>
        <taxon>Rhodobacterales</taxon>
        <taxon>Paracoccaceae</taxon>
        <taxon>Paracoccus</taxon>
    </lineage>
</organism>